<protein>
    <submittedName>
        <fullName evidence="2">Uncharacterized protein</fullName>
    </submittedName>
</protein>
<keyword evidence="1" id="KW-0812">Transmembrane</keyword>
<organism evidence="2 3">
    <name type="scientific">Pseudomonas citronellolis</name>
    <dbReference type="NCBI Taxonomy" id="53408"/>
    <lineage>
        <taxon>Bacteria</taxon>
        <taxon>Pseudomonadati</taxon>
        <taxon>Pseudomonadota</taxon>
        <taxon>Gammaproteobacteria</taxon>
        <taxon>Pseudomonadales</taxon>
        <taxon>Pseudomonadaceae</taxon>
        <taxon>Pseudomonas</taxon>
    </lineage>
</organism>
<proteinExistence type="predicted"/>
<reference evidence="2 3" key="1">
    <citation type="submission" date="2016-05" db="EMBL/GenBank/DDBJ databases">
        <title>Genome Sequence of Pseudomonas citronellolis Strain SJTE-3, an Estrogens and Persistent Organic Pollutants degradation strain.</title>
        <authorList>
            <person name="Liang R."/>
        </authorList>
    </citation>
    <scope>NUCLEOTIDE SEQUENCE [LARGE SCALE GENOMIC DNA]</scope>
    <source>
        <strain evidence="2 3">SJTE-3</strain>
    </source>
</reference>
<keyword evidence="1" id="KW-1133">Transmembrane helix</keyword>
<dbReference type="RefSeq" id="WP_064584052.1">
    <property type="nucleotide sequence ID" value="NZ_CP015878.1"/>
</dbReference>
<name>A0A1A9KH28_9PSED</name>
<accession>A0A1A9KH28</accession>
<feature type="transmembrane region" description="Helical" evidence="1">
    <location>
        <begin position="6"/>
        <end position="25"/>
    </location>
</feature>
<dbReference type="EMBL" id="CP015878">
    <property type="protein sequence ID" value="ANI16799.1"/>
    <property type="molecule type" value="Genomic_DNA"/>
</dbReference>
<dbReference type="Proteomes" id="UP000077748">
    <property type="component" value="Chromosome"/>
</dbReference>
<evidence type="ECO:0000256" key="1">
    <source>
        <dbReference type="SAM" id="Phobius"/>
    </source>
</evidence>
<gene>
    <name evidence="2" type="ORF">A9C11_23750</name>
</gene>
<keyword evidence="1" id="KW-0472">Membrane</keyword>
<sequence>MQQATLYLILGALALGLAITLLVAWRTAHSEYAKGYDLGHADAARHHQKHINALHEDLDLLRSSLRLADAEHYAKAEALGRAADELVAAYARRANPFTAEDAVELMKVSGQLKVTAVMAERVGAHEHRAWALKAADNAKSLAERIRQAIEAAAEPAPPLADTARLDWLEETASGSAVSDTFYLYFTVGQTFQGPASFRAAIDHAMAQEQLEAAA</sequence>
<evidence type="ECO:0000313" key="3">
    <source>
        <dbReference type="Proteomes" id="UP000077748"/>
    </source>
</evidence>
<evidence type="ECO:0000313" key="2">
    <source>
        <dbReference type="EMBL" id="ANI16799.1"/>
    </source>
</evidence>
<dbReference type="AlphaFoldDB" id="A0A1A9KH28"/>